<accession>A0AA35TBI2</accession>
<feature type="binding site" evidence="8">
    <location>
        <position position="310"/>
    </location>
    <ligand>
        <name>Zn(2+)</name>
        <dbReference type="ChEBI" id="CHEBI:29105"/>
        <note>catalytic</note>
    </ligand>
</feature>
<evidence type="ECO:0000259" key="11">
    <source>
        <dbReference type="Pfam" id="PF01435"/>
    </source>
</evidence>
<keyword evidence="1 9" id="KW-0645">Protease</keyword>
<feature type="domain" description="CAAX prenyl protease 1 N-terminal" evidence="12">
    <location>
        <begin position="25"/>
        <end position="210"/>
    </location>
</feature>
<organism evidence="13 14">
    <name type="scientific">Geodia barretti</name>
    <name type="common">Barrett's horny sponge</name>
    <dbReference type="NCBI Taxonomy" id="519541"/>
    <lineage>
        <taxon>Eukaryota</taxon>
        <taxon>Metazoa</taxon>
        <taxon>Porifera</taxon>
        <taxon>Demospongiae</taxon>
        <taxon>Heteroscleromorpha</taxon>
        <taxon>Tetractinellida</taxon>
        <taxon>Astrophorina</taxon>
        <taxon>Geodiidae</taxon>
        <taxon>Geodia</taxon>
    </lineage>
</organism>
<evidence type="ECO:0000256" key="5">
    <source>
        <dbReference type="ARBA" id="ARBA00023049"/>
    </source>
</evidence>
<comment type="subcellular location">
    <subcellularLocation>
        <location evidence="9">Endoplasmic reticulum membrane</location>
        <topology evidence="9">Multi-pass membrane protein</topology>
    </subcellularLocation>
</comment>
<reference evidence="13" key="1">
    <citation type="submission" date="2023-03" db="EMBL/GenBank/DDBJ databases">
        <authorList>
            <person name="Steffen K."/>
            <person name="Cardenas P."/>
        </authorList>
    </citation>
    <scope>NUCLEOTIDE SEQUENCE</scope>
</reference>
<evidence type="ECO:0000256" key="1">
    <source>
        <dbReference type="ARBA" id="ARBA00022670"/>
    </source>
</evidence>
<keyword evidence="2 8" id="KW-0479">Metal-binding</keyword>
<evidence type="ECO:0000256" key="9">
    <source>
        <dbReference type="RuleBase" id="RU366005"/>
    </source>
</evidence>
<dbReference type="Proteomes" id="UP001174909">
    <property type="component" value="Unassembled WGS sequence"/>
</dbReference>
<feature type="transmembrane region" description="Helical" evidence="9">
    <location>
        <begin position="323"/>
        <end position="342"/>
    </location>
</feature>
<evidence type="ECO:0000313" key="13">
    <source>
        <dbReference type="EMBL" id="CAI8045275.1"/>
    </source>
</evidence>
<keyword evidence="9" id="KW-0812">Transmembrane</keyword>
<feature type="binding site" evidence="8">
    <location>
        <position position="390"/>
    </location>
    <ligand>
        <name>Zn(2+)</name>
        <dbReference type="ChEBI" id="CHEBI:29105"/>
        <note>catalytic</note>
    </ligand>
</feature>
<dbReference type="Pfam" id="PF16491">
    <property type="entry name" value="Peptidase_M48_N"/>
    <property type="match status" value="1"/>
</dbReference>
<dbReference type="EC" id="3.4.24.84" evidence="9"/>
<comment type="cofactor">
    <cofactor evidence="8 9">
        <name>Zn(2+)</name>
        <dbReference type="ChEBI" id="CHEBI:29105"/>
    </cofactor>
    <text evidence="8 9">Binds 1 zinc ion per subunit.</text>
</comment>
<keyword evidence="14" id="KW-1185">Reference proteome</keyword>
<sequence>MDYLVPCLVFSWLFYLWDTYLQWRQRRVFHSVSHVPPELNSLLDESTFDKSRVYQLDKSSYGLVHDLFKQVELMVILAVGGIPLLWSLSGWITASLLGLGPEYELSQSMVFVELLLLYSTLTGLPWSIYSTFFLEDRHGFNKQTPVFFIKDQTKSLVLQLLIVPPIVLGLLYTIQLGGQAFFIYSWLFLAAITFLFVTVYQEFIAPLFDKFSPLPEGALHTSILSLTSSLSFPLKKIQVVEGSKRSAHSNAYLYGFWWNKVIVIFDTLLEPGLLGRKEGEGEEEKEEPPDKEGQKVKGCSEEEVMAVLAHELGHWSLSHTLKLLAVSQLNLLLSLSMFAFFIEQQDVYSSFGFHDSRPTIIGIILVFQLIFMPYNEAVQFALVQVVRRFEYQADGYARQLGRGAALRSALTKLSKDNLSFPVADSLYSAFHHTHPTFLERIKRLPKLD</sequence>
<dbReference type="GO" id="GO:0004222">
    <property type="term" value="F:metalloendopeptidase activity"/>
    <property type="evidence" value="ECO:0007669"/>
    <property type="project" value="UniProtKB-UniRule"/>
</dbReference>
<feature type="transmembrane region" description="Helical" evidence="9">
    <location>
        <begin position="181"/>
        <end position="200"/>
    </location>
</feature>
<dbReference type="InterPro" id="IPR001915">
    <property type="entry name" value="Peptidase_M48"/>
</dbReference>
<comment type="catalytic activity">
    <reaction evidence="6 9">
        <text>Hydrolyzes the peptide bond -P2-(S-farnesyl or geranylgeranyl)C-P1'-P2'-P3'-COOH where P1' and P2' are amino acids with aliphatic side chains and P3' is any C-terminal residue.</text>
        <dbReference type="EC" id="3.4.24.84"/>
    </reaction>
</comment>
<proteinExistence type="inferred from homology"/>
<feature type="transmembrane region" description="Helical" evidence="9">
    <location>
        <begin position="155"/>
        <end position="175"/>
    </location>
</feature>
<feature type="transmembrane region" description="Helical" evidence="9">
    <location>
        <begin position="114"/>
        <end position="134"/>
    </location>
</feature>
<feature type="active site" description="Proton donor" evidence="7">
    <location>
        <position position="394"/>
    </location>
</feature>
<dbReference type="GO" id="GO:0071586">
    <property type="term" value="P:CAAX-box protein processing"/>
    <property type="evidence" value="ECO:0007669"/>
    <property type="project" value="UniProtKB-UniRule"/>
</dbReference>
<evidence type="ECO:0000256" key="4">
    <source>
        <dbReference type="ARBA" id="ARBA00022833"/>
    </source>
</evidence>
<dbReference type="GO" id="GO:0005789">
    <property type="term" value="C:endoplasmic reticulum membrane"/>
    <property type="evidence" value="ECO:0007669"/>
    <property type="project" value="UniProtKB-SubCell"/>
</dbReference>
<feature type="binding site" evidence="8">
    <location>
        <position position="314"/>
    </location>
    <ligand>
        <name>Zn(2+)</name>
        <dbReference type="ChEBI" id="CHEBI:29105"/>
        <note>catalytic</note>
    </ligand>
</feature>
<feature type="transmembrane region" description="Helical" evidence="9">
    <location>
        <begin position="73"/>
        <end position="94"/>
    </location>
</feature>
<dbReference type="EMBL" id="CASHTH010003463">
    <property type="protein sequence ID" value="CAI8045275.1"/>
    <property type="molecule type" value="Genomic_DNA"/>
</dbReference>
<evidence type="ECO:0000256" key="2">
    <source>
        <dbReference type="ARBA" id="ARBA00022723"/>
    </source>
</evidence>
<feature type="transmembrane region" description="Helical" evidence="9">
    <location>
        <begin position="362"/>
        <end position="383"/>
    </location>
</feature>
<comment type="caution">
    <text evidence="13">The sequence shown here is derived from an EMBL/GenBank/DDBJ whole genome shotgun (WGS) entry which is preliminary data.</text>
</comment>
<keyword evidence="9" id="KW-0472">Membrane</keyword>
<evidence type="ECO:0000256" key="6">
    <source>
        <dbReference type="ARBA" id="ARBA00044456"/>
    </source>
</evidence>
<evidence type="ECO:0000256" key="10">
    <source>
        <dbReference type="SAM" id="MobiDB-lite"/>
    </source>
</evidence>
<dbReference type="Gene3D" id="3.30.2010.10">
    <property type="entry name" value="Metalloproteases ('zincins'), catalytic domain"/>
    <property type="match status" value="1"/>
</dbReference>
<dbReference type="InterPro" id="IPR027057">
    <property type="entry name" value="CAXX_Prtase_1"/>
</dbReference>
<feature type="active site" evidence="7">
    <location>
        <position position="311"/>
    </location>
</feature>
<evidence type="ECO:0000256" key="8">
    <source>
        <dbReference type="PIRSR" id="PIRSR627057-2"/>
    </source>
</evidence>
<dbReference type="AlphaFoldDB" id="A0AA35TBI2"/>
<protein>
    <recommendedName>
        <fullName evidence="9">CAAX prenyl protease</fullName>
        <ecNumber evidence="9">3.4.24.84</ecNumber>
    </recommendedName>
</protein>
<name>A0AA35TBI2_GEOBA</name>
<evidence type="ECO:0000313" key="14">
    <source>
        <dbReference type="Proteomes" id="UP001174909"/>
    </source>
</evidence>
<keyword evidence="9" id="KW-0256">Endoplasmic reticulum</keyword>
<keyword evidence="3 9" id="KW-0378">Hydrolase</keyword>
<keyword evidence="4 8" id="KW-0862">Zinc</keyword>
<keyword evidence="9" id="KW-1133">Transmembrane helix</keyword>
<comment type="similarity">
    <text evidence="9">Belongs to the peptidase M48A family.</text>
</comment>
<evidence type="ECO:0000256" key="7">
    <source>
        <dbReference type="PIRSR" id="PIRSR627057-1"/>
    </source>
</evidence>
<dbReference type="PANTHER" id="PTHR10120">
    <property type="entry name" value="CAAX PRENYL PROTEASE 1"/>
    <property type="match status" value="1"/>
</dbReference>
<dbReference type="InterPro" id="IPR032456">
    <property type="entry name" value="Peptidase_M48_N"/>
</dbReference>
<gene>
    <name evidence="13" type="ORF">GBAR_LOCUS25058</name>
</gene>
<feature type="region of interest" description="Disordered" evidence="10">
    <location>
        <begin position="277"/>
        <end position="296"/>
    </location>
</feature>
<dbReference type="GO" id="GO:0046872">
    <property type="term" value="F:metal ion binding"/>
    <property type="evidence" value="ECO:0007669"/>
    <property type="project" value="UniProtKB-UniRule"/>
</dbReference>
<evidence type="ECO:0000256" key="3">
    <source>
        <dbReference type="ARBA" id="ARBA00022801"/>
    </source>
</evidence>
<keyword evidence="5 9" id="KW-0482">Metalloprotease</keyword>
<feature type="domain" description="Peptidase M48" evidence="11">
    <location>
        <begin position="214"/>
        <end position="446"/>
    </location>
</feature>
<dbReference type="Pfam" id="PF01435">
    <property type="entry name" value="Peptidase_M48"/>
    <property type="match status" value="1"/>
</dbReference>
<dbReference type="CDD" id="cd07343">
    <property type="entry name" value="M48A_Zmpste24p_like"/>
    <property type="match status" value="1"/>
</dbReference>
<evidence type="ECO:0000259" key="12">
    <source>
        <dbReference type="Pfam" id="PF16491"/>
    </source>
</evidence>
<comment type="function">
    <text evidence="9">Proteolytically removes the C-terminal three residues of farnesylated proteins.</text>
</comment>